<accession>A0A0A9CGB9</accession>
<proteinExistence type="predicted"/>
<sequence length="23" mass="2578">MPNNKRASTPYSSTCGCIMKMEK</sequence>
<reference evidence="1" key="1">
    <citation type="submission" date="2014-09" db="EMBL/GenBank/DDBJ databases">
        <authorList>
            <person name="Magalhaes I.L.F."/>
            <person name="Oliveira U."/>
            <person name="Santos F.R."/>
            <person name="Vidigal T.H.D.A."/>
            <person name="Brescovit A.D."/>
            <person name="Santos A.J."/>
        </authorList>
    </citation>
    <scope>NUCLEOTIDE SEQUENCE</scope>
    <source>
        <tissue evidence="1">Shoot tissue taken approximately 20 cm above the soil surface</tissue>
    </source>
</reference>
<reference evidence="1" key="2">
    <citation type="journal article" date="2015" name="Data Brief">
        <title>Shoot transcriptome of the giant reed, Arundo donax.</title>
        <authorList>
            <person name="Barrero R.A."/>
            <person name="Guerrero F.D."/>
            <person name="Moolhuijzen P."/>
            <person name="Goolsby J.A."/>
            <person name="Tidwell J."/>
            <person name="Bellgard S.E."/>
            <person name="Bellgard M.I."/>
        </authorList>
    </citation>
    <scope>NUCLEOTIDE SEQUENCE</scope>
    <source>
        <tissue evidence="1">Shoot tissue taken approximately 20 cm above the soil surface</tissue>
    </source>
</reference>
<name>A0A0A9CGB9_ARUDO</name>
<dbReference type="PROSITE" id="PS51257">
    <property type="entry name" value="PROKAR_LIPOPROTEIN"/>
    <property type="match status" value="1"/>
</dbReference>
<dbReference type="EMBL" id="GBRH01224392">
    <property type="protein sequence ID" value="JAD73503.1"/>
    <property type="molecule type" value="Transcribed_RNA"/>
</dbReference>
<dbReference type="AlphaFoldDB" id="A0A0A9CGB9"/>
<evidence type="ECO:0000313" key="1">
    <source>
        <dbReference type="EMBL" id="JAD73503.1"/>
    </source>
</evidence>
<protein>
    <submittedName>
        <fullName evidence="1">Uncharacterized protein</fullName>
    </submittedName>
</protein>
<organism evidence="1">
    <name type="scientific">Arundo donax</name>
    <name type="common">Giant reed</name>
    <name type="synonym">Donax arundinaceus</name>
    <dbReference type="NCBI Taxonomy" id="35708"/>
    <lineage>
        <taxon>Eukaryota</taxon>
        <taxon>Viridiplantae</taxon>
        <taxon>Streptophyta</taxon>
        <taxon>Embryophyta</taxon>
        <taxon>Tracheophyta</taxon>
        <taxon>Spermatophyta</taxon>
        <taxon>Magnoliopsida</taxon>
        <taxon>Liliopsida</taxon>
        <taxon>Poales</taxon>
        <taxon>Poaceae</taxon>
        <taxon>PACMAD clade</taxon>
        <taxon>Arundinoideae</taxon>
        <taxon>Arundineae</taxon>
        <taxon>Arundo</taxon>
    </lineage>
</organism>